<protein>
    <submittedName>
        <fullName evidence="2">Uncharacterized protein</fullName>
    </submittedName>
</protein>
<evidence type="ECO:0000313" key="4">
    <source>
        <dbReference type="Proteomes" id="UP000596202"/>
    </source>
</evidence>
<dbReference type="RefSeq" id="WP_002991970.1">
    <property type="nucleotide sequence ID" value="NZ_CP068107.1"/>
</dbReference>
<dbReference type="Proteomes" id="UP000596202">
    <property type="component" value="Chromosome"/>
</dbReference>
<name>A0A378RJM7_MYROD</name>
<dbReference type="EMBL" id="UGQL01000001">
    <property type="protein sequence ID" value="STZ27175.1"/>
    <property type="molecule type" value="Genomic_DNA"/>
</dbReference>
<reference evidence="2 3" key="1">
    <citation type="submission" date="2018-06" db="EMBL/GenBank/DDBJ databases">
        <authorList>
            <consortium name="Pathogen Informatics"/>
            <person name="Doyle S."/>
        </authorList>
    </citation>
    <scope>NUCLEOTIDE SEQUENCE [LARGE SCALE GENOMIC DNA]</scope>
    <source>
        <strain evidence="2 3">NCTC11179</strain>
    </source>
</reference>
<evidence type="ECO:0000313" key="1">
    <source>
        <dbReference type="EMBL" id="QQU01448.1"/>
    </source>
</evidence>
<sequence length="46" mass="4927">MKKDEIYKYGKILCCAAAGLAVLAVVLKKTVFSQGACLDECATDED</sequence>
<dbReference type="Proteomes" id="UP000255024">
    <property type="component" value="Unassembled WGS sequence"/>
</dbReference>
<gene>
    <name evidence="1" type="ORF">I6I88_06820</name>
    <name evidence="2" type="ORF">NCTC11179_00708</name>
</gene>
<evidence type="ECO:0000313" key="2">
    <source>
        <dbReference type="EMBL" id="STZ27175.1"/>
    </source>
</evidence>
<keyword evidence="3" id="KW-1185">Reference proteome</keyword>
<dbReference type="AlphaFoldDB" id="A0A378RJM7"/>
<dbReference type="EMBL" id="CP068108">
    <property type="protein sequence ID" value="QQU01448.1"/>
    <property type="molecule type" value="Genomic_DNA"/>
</dbReference>
<accession>A0A378RJM7</accession>
<reference evidence="1 4" key="2">
    <citation type="submission" date="2021-01" db="EMBL/GenBank/DDBJ databases">
        <title>FDA dAtabase for Regulatory Grade micrObial Sequences (FDA-ARGOS): Supporting development and validation of Infectious Disease Dx tests.</title>
        <authorList>
            <person name="Sproer C."/>
            <person name="Gronow S."/>
            <person name="Severitt S."/>
            <person name="Schroder I."/>
            <person name="Tallon L."/>
            <person name="Sadzewicz L."/>
            <person name="Zhao X."/>
            <person name="Boylan J."/>
            <person name="Ott S."/>
            <person name="Bowen H."/>
            <person name="Vavikolanu K."/>
            <person name="Mehta A."/>
            <person name="Aluvathingal J."/>
            <person name="Nadendla S."/>
            <person name="Lowell S."/>
            <person name="Myers T."/>
            <person name="Yan Y."/>
            <person name="Sichtig H."/>
        </authorList>
    </citation>
    <scope>NUCLEOTIDE SEQUENCE [LARGE SCALE GENOMIC DNA]</scope>
    <source>
        <strain evidence="1 4">FDAARGOS_1131</strain>
    </source>
</reference>
<evidence type="ECO:0000313" key="3">
    <source>
        <dbReference type="Proteomes" id="UP000255024"/>
    </source>
</evidence>
<dbReference type="GeneID" id="93527362"/>
<organism evidence="2 3">
    <name type="scientific">Myroides odoratus</name>
    <name type="common">Flavobacterium odoratum</name>
    <dbReference type="NCBI Taxonomy" id="256"/>
    <lineage>
        <taxon>Bacteria</taxon>
        <taxon>Pseudomonadati</taxon>
        <taxon>Bacteroidota</taxon>
        <taxon>Flavobacteriia</taxon>
        <taxon>Flavobacteriales</taxon>
        <taxon>Flavobacteriaceae</taxon>
        <taxon>Myroides</taxon>
    </lineage>
</organism>
<proteinExistence type="predicted"/>